<feature type="compositionally biased region" description="Basic and acidic residues" evidence="1">
    <location>
        <begin position="165"/>
        <end position="175"/>
    </location>
</feature>
<feature type="region of interest" description="Disordered" evidence="1">
    <location>
        <begin position="1"/>
        <end position="183"/>
    </location>
</feature>
<sequence>MDLAEDDAEHSPAFEPELDTHDEELHDLNSNEQDSDEHISKPSSPGMALSESDAGDDTDSDEWSPGSDNGSSIHSDTSIEYRDTDNNDIEEELADLGDTDAETSIAAAEDVGSWQGDVGEEDVGMAGDDPLSETVSDREEEDKEDEVVQDATMEHSPSLEPILEDSQRSGGKPDSEASNSTTYSQAIIRATNERQRAEDTLLDLAHNVPGSVDEPEFPEWERKLENMNKLLIHWHRHDLPFNNERINVAIRTVRQHAAHLTRKRRDGGGAGNDREPKPAQEEESEDDDFKITNEFLSPAQRILLCKSAQELIDDLEQQPVIPTFGQDNLPDAIEAVQRRSQYLSAYFGLIKAGKALPWLQMRGPLAANLINIWTWHHEFGVEANLHHIQDVDLAFGQDWSLLGILRAVETSEVGSVDARHTIDLYSRTAVRAIINVSRPWPSFPNAPLIRVSAFMTLTNTHWRDTMNHRSLWQSPPTHFFATCLFELMRYTQKWHLTYDLESWPIPMMGFPVALLNQLVLELNNVAPPPKLFTDEDLANMEGGGRPVTADEVYEGIIRHTQHILKKHDRRIARVHAKYKRKSRRKAFGNILPDTLRAPSPLLEIEYIPPLRVALSIKDWDEKSLKPNIRTLQFTMDDVDRALADKWYEGNADNDTAPPEEWVEIDDSEWLDVGTIEHLEKLDRKGRQKAAPLA</sequence>
<gene>
    <name evidence="2" type="ORF">CALCODRAFT_488688</name>
</gene>
<feature type="compositionally biased region" description="Acidic residues" evidence="1">
    <location>
        <begin position="53"/>
        <end position="62"/>
    </location>
</feature>
<feature type="compositionally biased region" description="Polar residues" evidence="1">
    <location>
        <begin position="66"/>
        <end position="76"/>
    </location>
</feature>
<evidence type="ECO:0000313" key="3">
    <source>
        <dbReference type="Proteomes" id="UP000076842"/>
    </source>
</evidence>
<name>A0A165C9V1_9BASI</name>
<evidence type="ECO:0000313" key="2">
    <source>
        <dbReference type="EMBL" id="KZT50462.1"/>
    </source>
</evidence>
<dbReference type="InParanoid" id="A0A165C9V1"/>
<organism evidence="2 3">
    <name type="scientific">Calocera cornea HHB12733</name>
    <dbReference type="NCBI Taxonomy" id="1353952"/>
    <lineage>
        <taxon>Eukaryota</taxon>
        <taxon>Fungi</taxon>
        <taxon>Dikarya</taxon>
        <taxon>Basidiomycota</taxon>
        <taxon>Agaricomycotina</taxon>
        <taxon>Dacrymycetes</taxon>
        <taxon>Dacrymycetales</taxon>
        <taxon>Dacrymycetaceae</taxon>
        <taxon>Calocera</taxon>
    </lineage>
</organism>
<evidence type="ECO:0000256" key="1">
    <source>
        <dbReference type="SAM" id="MobiDB-lite"/>
    </source>
</evidence>
<dbReference type="Proteomes" id="UP000076842">
    <property type="component" value="Unassembled WGS sequence"/>
</dbReference>
<dbReference type="AlphaFoldDB" id="A0A165C9V1"/>
<proteinExistence type="predicted"/>
<dbReference type="OrthoDB" id="10536586at2759"/>
<feature type="compositionally biased region" description="Acidic residues" evidence="1">
    <location>
        <begin position="138"/>
        <end position="148"/>
    </location>
</feature>
<feature type="compositionally biased region" description="Acidic residues" evidence="1">
    <location>
        <begin position="86"/>
        <end position="101"/>
    </location>
</feature>
<accession>A0A165C9V1</accession>
<keyword evidence="3" id="KW-1185">Reference proteome</keyword>
<reference evidence="2 3" key="1">
    <citation type="journal article" date="2016" name="Mol. Biol. Evol.">
        <title>Comparative Genomics of Early-Diverging Mushroom-Forming Fungi Provides Insights into the Origins of Lignocellulose Decay Capabilities.</title>
        <authorList>
            <person name="Nagy L.G."/>
            <person name="Riley R."/>
            <person name="Tritt A."/>
            <person name="Adam C."/>
            <person name="Daum C."/>
            <person name="Floudas D."/>
            <person name="Sun H."/>
            <person name="Yadav J.S."/>
            <person name="Pangilinan J."/>
            <person name="Larsson K.H."/>
            <person name="Matsuura K."/>
            <person name="Barry K."/>
            <person name="Labutti K."/>
            <person name="Kuo R."/>
            <person name="Ohm R.A."/>
            <person name="Bhattacharya S.S."/>
            <person name="Shirouzu T."/>
            <person name="Yoshinaga Y."/>
            <person name="Martin F.M."/>
            <person name="Grigoriev I.V."/>
            <person name="Hibbett D.S."/>
        </authorList>
    </citation>
    <scope>NUCLEOTIDE SEQUENCE [LARGE SCALE GENOMIC DNA]</scope>
    <source>
        <strain evidence="2 3">HHB12733</strain>
    </source>
</reference>
<dbReference type="STRING" id="1353952.A0A165C9V1"/>
<protein>
    <submittedName>
        <fullName evidence="2">Uncharacterized protein</fullName>
    </submittedName>
</protein>
<dbReference type="EMBL" id="KV424173">
    <property type="protein sequence ID" value="KZT50462.1"/>
    <property type="molecule type" value="Genomic_DNA"/>
</dbReference>
<feature type="region of interest" description="Disordered" evidence="1">
    <location>
        <begin position="257"/>
        <end position="288"/>
    </location>
</feature>